<dbReference type="AlphaFoldDB" id="A0A348AKI1"/>
<feature type="chain" id="PRO_5038369849" evidence="2">
    <location>
        <begin position="36"/>
        <end position="257"/>
    </location>
</feature>
<dbReference type="InterPro" id="IPR052037">
    <property type="entry name" value="LPS_export_LptA"/>
</dbReference>
<evidence type="ECO:0000313" key="5">
    <source>
        <dbReference type="Proteomes" id="UP000276437"/>
    </source>
</evidence>
<dbReference type="GO" id="GO:0009279">
    <property type="term" value="C:cell outer membrane"/>
    <property type="evidence" value="ECO:0007669"/>
    <property type="project" value="TreeGrafter"/>
</dbReference>
<dbReference type="GO" id="GO:0030288">
    <property type="term" value="C:outer membrane-bounded periplasmic space"/>
    <property type="evidence" value="ECO:0007669"/>
    <property type="project" value="TreeGrafter"/>
</dbReference>
<evidence type="ECO:0000259" key="3">
    <source>
        <dbReference type="Pfam" id="PF03968"/>
    </source>
</evidence>
<name>A0A348AKI1_9FIRM</name>
<dbReference type="RefSeq" id="WP_232035418.1">
    <property type="nucleotide sequence ID" value="NZ_AP018449.1"/>
</dbReference>
<feature type="signal peptide" evidence="2">
    <location>
        <begin position="1"/>
        <end position="35"/>
    </location>
</feature>
<dbReference type="PANTHER" id="PTHR36504">
    <property type="entry name" value="LIPOPOLYSACCHARIDE EXPORT SYSTEM PROTEIN LPTA"/>
    <property type="match status" value="1"/>
</dbReference>
<feature type="domain" description="Organic solvent tolerance-like N-terminal" evidence="3">
    <location>
        <begin position="51"/>
        <end position="149"/>
    </location>
</feature>
<evidence type="ECO:0000313" key="4">
    <source>
        <dbReference type="EMBL" id="BBB91579.1"/>
    </source>
</evidence>
<dbReference type="Pfam" id="PF03968">
    <property type="entry name" value="LptD_N"/>
    <property type="match status" value="2"/>
</dbReference>
<dbReference type="Gene3D" id="2.60.450.10">
    <property type="entry name" value="Lipopolysaccharide (LPS) transport protein A like domain"/>
    <property type="match status" value="2"/>
</dbReference>
<organism evidence="4 5">
    <name type="scientific">Methylomusa anaerophila</name>
    <dbReference type="NCBI Taxonomy" id="1930071"/>
    <lineage>
        <taxon>Bacteria</taxon>
        <taxon>Bacillati</taxon>
        <taxon>Bacillota</taxon>
        <taxon>Negativicutes</taxon>
        <taxon>Selenomonadales</taxon>
        <taxon>Sporomusaceae</taxon>
        <taxon>Methylomusa</taxon>
    </lineage>
</organism>
<evidence type="ECO:0000256" key="2">
    <source>
        <dbReference type="SAM" id="SignalP"/>
    </source>
</evidence>
<dbReference type="InterPro" id="IPR005653">
    <property type="entry name" value="OstA-like_N"/>
</dbReference>
<accession>A0A348AKI1</accession>
<keyword evidence="1 2" id="KW-0732">Signal</keyword>
<evidence type="ECO:0000256" key="1">
    <source>
        <dbReference type="ARBA" id="ARBA00022729"/>
    </source>
</evidence>
<gene>
    <name evidence="4" type="primary">lptD_1</name>
    <name evidence="4" type="ORF">MAMMFC1_02263</name>
</gene>
<dbReference type="GO" id="GO:0017089">
    <property type="term" value="F:glycolipid transfer activity"/>
    <property type="evidence" value="ECO:0007669"/>
    <property type="project" value="TreeGrafter"/>
</dbReference>
<sequence>MPGDKKKRTMKSMKTAGLVCLAALALFIAVPGPYAAPAAQGEAKNSPVEMVADTIEYDSVNGIMTAAGNVTITQEKSIITGTRAEYNVKTKEGYITGGVKAVKDDATLIAAEVRSYDSNTRLVAAGDAVLTKGENRVYGPQVDYYIDRQYAIVPSNARLETTDGIMTTDKLEAYLNEDRAVGTGHVHIVSEARQLDATADEAVYYGQPKGDSKIVLSGNARAIQEGNTLTGKTVTIRLDNKVVDAQGRSRLVVTPKK</sequence>
<dbReference type="Proteomes" id="UP000276437">
    <property type="component" value="Chromosome"/>
</dbReference>
<dbReference type="GO" id="GO:0015920">
    <property type="term" value="P:lipopolysaccharide transport"/>
    <property type="evidence" value="ECO:0007669"/>
    <property type="project" value="TreeGrafter"/>
</dbReference>
<keyword evidence="5" id="KW-1185">Reference proteome</keyword>
<reference evidence="4 5" key="1">
    <citation type="journal article" date="2018" name="Int. J. Syst. Evol. Microbiol.">
        <title>Methylomusa anaerophila gen. nov., sp. nov., an anaerobic methanol-utilizing bacterium isolated from a microbial fuel cell.</title>
        <authorList>
            <person name="Amano N."/>
            <person name="Yamamuro A."/>
            <person name="Miyahara M."/>
            <person name="Kouzuma A."/>
            <person name="Abe T."/>
            <person name="Watanabe K."/>
        </authorList>
    </citation>
    <scope>NUCLEOTIDE SEQUENCE [LARGE SCALE GENOMIC DNA]</scope>
    <source>
        <strain evidence="4 5">MMFC1</strain>
    </source>
</reference>
<feature type="domain" description="Organic solvent tolerance-like N-terminal" evidence="3">
    <location>
        <begin position="185"/>
        <end position="240"/>
    </location>
</feature>
<dbReference type="PANTHER" id="PTHR36504:SF1">
    <property type="entry name" value="LIPOPOLYSACCHARIDE EXPORT SYSTEM PROTEIN LPTA"/>
    <property type="match status" value="1"/>
</dbReference>
<proteinExistence type="predicted"/>
<dbReference type="KEGG" id="mana:MAMMFC1_02263"/>
<dbReference type="EMBL" id="AP018449">
    <property type="protein sequence ID" value="BBB91579.1"/>
    <property type="molecule type" value="Genomic_DNA"/>
</dbReference>
<protein>
    <submittedName>
        <fullName evidence="4">LPS-assembly protein LptD</fullName>
    </submittedName>
</protein>